<sequence>MKISKLLAALLLPCASLSFAAPVKYIIIDHSTAPWMDQAQAETIWLKTQSAKLIKLYPANKWGFLSQVEGGIDASKTCVITARTLMLPVKGKDLLFKPAKSATTFGSQANSTIEQCKALATAKLDEAVQALGSALVPN</sequence>
<keyword evidence="1" id="KW-0732">Signal</keyword>
<comment type="caution">
    <text evidence="2">The sequence shown here is derived from an EMBL/GenBank/DDBJ whole genome shotgun (WGS) entry which is preliminary data.</text>
</comment>
<name>A0ABT2YLV8_9BURK</name>
<dbReference type="EMBL" id="JAJIRN010000011">
    <property type="protein sequence ID" value="MCV2370921.1"/>
    <property type="molecule type" value="Genomic_DNA"/>
</dbReference>
<organism evidence="2 3">
    <name type="scientific">Roseateles oligotrophus</name>
    <dbReference type="NCBI Taxonomy" id="1769250"/>
    <lineage>
        <taxon>Bacteria</taxon>
        <taxon>Pseudomonadati</taxon>
        <taxon>Pseudomonadota</taxon>
        <taxon>Betaproteobacteria</taxon>
        <taxon>Burkholderiales</taxon>
        <taxon>Sphaerotilaceae</taxon>
        <taxon>Roseateles</taxon>
    </lineage>
</organism>
<evidence type="ECO:0000313" key="2">
    <source>
        <dbReference type="EMBL" id="MCV2370921.1"/>
    </source>
</evidence>
<dbReference type="RefSeq" id="WP_263573501.1">
    <property type="nucleotide sequence ID" value="NZ_JAJIRN010000011.1"/>
</dbReference>
<feature type="signal peptide" evidence="1">
    <location>
        <begin position="1"/>
        <end position="20"/>
    </location>
</feature>
<gene>
    <name evidence="2" type="ORF">LNV07_22775</name>
</gene>
<evidence type="ECO:0008006" key="4">
    <source>
        <dbReference type="Google" id="ProtNLM"/>
    </source>
</evidence>
<reference evidence="2 3" key="1">
    <citation type="submission" date="2021-11" db="EMBL/GenBank/DDBJ databases">
        <authorList>
            <person name="Liang Q."/>
            <person name="Mou H."/>
            <person name="Liu Z."/>
        </authorList>
    </citation>
    <scope>NUCLEOTIDE SEQUENCE [LARGE SCALE GENOMIC DNA]</scope>
    <source>
        <strain evidence="2 3">CHU3</strain>
    </source>
</reference>
<keyword evidence="3" id="KW-1185">Reference proteome</keyword>
<protein>
    <recommendedName>
        <fullName evidence="4">Excinuclease ABC subunit A</fullName>
    </recommendedName>
</protein>
<feature type="chain" id="PRO_5046821633" description="Excinuclease ABC subunit A" evidence="1">
    <location>
        <begin position="21"/>
        <end position="138"/>
    </location>
</feature>
<accession>A0ABT2YLV8</accession>
<proteinExistence type="predicted"/>
<evidence type="ECO:0000313" key="3">
    <source>
        <dbReference type="Proteomes" id="UP001209701"/>
    </source>
</evidence>
<evidence type="ECO:0000256" key="1">
    <source>
        <dbReference type="SAM" id="SignalP"/>
    </source>
</evidence>
<dbReference type="Proteomes" id="UP001209701">
    <property type="component" value="Unassembled WGS sequence"/>
</dbReference>